<protein>
    <submittedName>
        <fullName evidence="3">Helix-turn-helix domain-containing protein</fullName>
    </submittedName>
</protein>
<dbReference type="Gene3D" id="1.10.260.40">
    <property type="entry name" value="lambda repressor-like DNA-binding domains"/>
    <property type="match status" value="1"/>
</dbReference>
<accession>A0ABX9KGJ4</accession>
<dbReference type="Proteomes" id="UP000263486">
    <property type="component" value="Unassembled WGS sequence"/>
</dbReference>
<evidence type="ECO:0000313" key="3">
    <source>
        <dbReference type="EMBL" id="REI41035.1"/>
    </source>
</evidence>
<evidence type="ECO:0000256" key="1">
    <source>
        <dbReference type="ARBA" id="ARBA00023125"/>
    </source>
</evidence>
<dbReference type="CDD" id="cd02209">
    <property type="entry name" value="cupin_XRE_C"/>
    <property type="match status" value="1"/>
</dbReference>
<dbReference type="SMART" id="SM00530">
    <property type="entry name" value="HTH_XRE"/>
    <property type="match status" value="1"/>
</dbReference>
<evidence type="ECO:0000313" key="4">
    <source>
        <dbReference type="Proteomes" id="UP000263486"/>
    </source>
</evidence>
<gene>
    <name evidence="3" type="ORF">DYH56_08340</name>
</gene>
<dbReference type="InterPro" id="IPR050807">
    <property type="entry name" value="TransReg_Diox_bact_type"/>
</dbReference>
<dbReference type="PANTHER" id="PTHR46797:SF2">
    <property type="entry name" value="TRANSCRIPTIONAL REGULATOR"/>
    <property type="match status" value="1"/>
</dbReference>
<dbReference type="RefSeq" id="WP_114642393.1">
    <property type="nucleotide sequence ID" value="NZ_JAACIO010000014.1"/>
</dbReference>
<dbReference type="Pfam" id="PF07883">
    <property type="entry name" value="Cupin_2"/>
    <property type="match status" value="1"/>
</dbReference>
<evidence type="ECO:0000259" key="2">
    <source>
        <dbReference type="PROSITE" id="PS50943"/>
    </source>
</evidence>
<dbReference type="SUPFAM" id="SSF47413">
    <property type="entry name" value="lambda repressor-like DNA-binding domains"/>
    <property type="match status" value="1"/>
</dbReference>
<dbReference type="InterPro" id="IPR010982">
    <property type="entry name" value="Lambda_DNA-bd_dom_sf"/>
</dbReference>
<keyword evidence="4" id="KW-1185">Reference proteome</keyword>
<dbReference type="EMBL" id="QUAJ01000013">
    <property type="protein sequence ID" value="REI41035.1"/>
    <property type="molecule type" value="Genomic_DNA"/>
</dbReference>
<dbReference type="CDD" id="cd00093">
    <property type="entry name" value="HTH_XRE"/>
    <property type="match status" value="1"/>
</dbReference>
<dbReference type="InterPro" id="IPR013096">
    <property type="entry name" value="Cupin_2"/>
</dbReference>
<dbReference type="InterPro" id="IPR001387">
    <property type="entry name" value="Cro/C1-type_HTH"/>
</dbReference>
<dbReference type="SUPFAM" id="SSF51182">
    <property type="entry name" value="RmlC-like cupins"/>
    <property type="match status" value="1"/>
</dbReference>
<organism evidence="3 4">
    <name type="scientific">Psychrilyobacter piezotolerans</name>
    <dbReference type="NCBI Taxonomy" id="2293438"/>
    <lineage>
        <taxon>Bacteria</taxon>
        <taxon>Fusobacteriati</taxon>
        <taxon>Fusobacteriota</taxon>
        <taxon>Fusobacteriia</taxon>
        <taxon>Fusobacteriales</taxon>
        <taxon>Fusobacteriaceae</taxon>
        <taxon>Psychrilyobacter</taxon>
    </lineage>
</organism>
<name>A0ABX9KGJ4_9FUSO</name>
<dbReference type="Pfam" id="PF01381">
    <property type="entry name" value="HTH_3"/>
    <property type="match status" value="1"/>
</dbReference>
<reference evidence="3 4" key="1">
    <citation type="submission" date="2018-08" db="EMBL/GenBank/DDBJ databases">
        <title>Draft genome sequence of Psychrilyobacter sp. strain SD5 isolated from Black Sea water.</title>
        <authorList>
            <person name="Yadav S."/>
            <person name="Villanueva L."/>
            <person name="Damste J.S.S."/>
        </authorList>
    </citation>
    <scope>NUCLEOTIDE SEQUENCE [LARGE SCALE GENOMIC DNA]</scope>
    <source>
        <strain evidence="3 4">SD5</strain>
    </source>
</reference>
<feature type="domain" description="HTH cro/C1-type" evidence="2">
    <location>
        <begin position="7"/>
        <end position="61"/>
    </location>
</feature>
<sequence length="177" mass="20204">MNLGEKIKFFRKEQKMTIKDLSGKTSLSVGFISNIERGQNSPSISNLQQICEALEVNLMEVLQDVNEQSPITRRTERKSIFESEQGDIAIETLTNANHALNGISITISDDNQHSDFSWGHNYDEVGVVIEGSLEIELNNKLYTLNEGDSIYIEKFQAHKYRNPAKKKNVTHWFSLRN</sequence>
<dbReference type="InterPro" id="IPR011051">
    <property type="entry name" value="RmlC_Cupin_sf"/>
</dbReference>
<dbReference type="InterPro" id="IPR014710">
    <property type="entry name" value="RmlC-like_jellyroll"/>
</dbReference>
<dbReference type="PANTHER" id="PTHR46797">
    <property type="entry name" value="HTH-TYPE TRANSCRIPTIONAL REGULATOR"/>
    <property type="match status" value="1"/>
</dbReference>
<dbReference type="PROSITE" id="PS50943">
    <property type="entry name" value="HTH_CROC1"/>
    <property type="match status" value="1"/>
</dbReference>
<dbReference type="Gene3D" id="2.60.120.10">
    <property type="entry name" value="Jelly Rolls"/>
    <property type="match status" value="1"/>
</dbReference>
<comment type="caution">
    <text evidence="3">The sequence shown here is derived from an EMBL/GenBank/DDBJ whole genome shotgun (WGS) entry which is preliminary data.</text>
</comment>
<keyword evidence="1" id="KW-0238">DNA-binding</keyword>
<proteinExistence type="predicted"/>